<evidence type="ECO:0000313" key="5">
    <source>
        <dbReference type="Proteomes" id="UP000321192"/>
    </source>
</evidence>
<sequence length="327" mass="34522">MFKAVLIEKDDAGYRAAVKELDEAALPEGDVGVRVEYSSLNYKDGLAITGRGAVVRKFPMVAGIDLVGTVESSAHPGVAVGDKVILNGWGTSEVHWGGLAQRARVRGEWLVPLPAAFTPRQAMAIGTAGYTAMLCVMALERHGVVPQRGEVLVTGASGGVGSVAIALLSRLGFTVVASTGRPQEADYLRELGATTIIDRSELGLPGRALGKERWAGVVDTVGSHTLANACATTLYRGTVAACGLAQGLDFPASVAPFILRGVTLVGIDCVMAPREERIEAWSRLARDLDVHKLERMTREIGLGEVVDTAAALLDGQERGRIVVDVDR</sequence>
<dbReference type="EMBL" id="CP001281">
    <property type="protein sequence ID" value="ACK53944.1"/>
    <property type="molecule type" value="Genomic_DNA"/>
</dbReference>
<dbReference type="PANTHER" id="PTHR43677:SF1">
    <property type="entry name" value="ACRYLYL-COA REDUCTASE ACUI-RELATED"/>
    <property type="match status" value="1"/>
</dbReference>
<dbReference type="KEGG" id="tmz:Tmz1t_1185"/>
<dbReference type="InterPro" id="IPR013154">
    <property type="entry name" value="ADH-like_N"/>
</dbReference>
<name>C4ZK96_THASP</name>
<organism evidence="2 4">
    <name type="scientific">Thauera aminoaromatica</name>
    <dbReference type="NCBI Taxonomy" id="164330"/>
    <lineage>
        <taxon>Bacteria</taxon>
        <taxon>Pseudomonadati</taxon>
        <taxon>Pseudomonadota</taxon>
        <taxon>Betaproteobacteria</taxon>
        <taxon>Rhodocyclales</taxon>
        <taxon>Zoogloeaceae</taxon>
        <taxon>Thauera</taxon>
    </lineage>
</organism>
<evidence type="ECO:0000313" key="2">
    <source>
        <dbReference type="EMBL" id="ACK53944.1"/>
    </source>
</evidence>
<dbReference type="NCBIfam" id="TIGR02823">
    <property type="entry name" value="oxido_YhdH"/>
    <property type="match status" value="1"/>
</dbReference>
<evidence type="ECO:0000313" key="3">
    <source>
        <dbReference type="EMBL" id="TXH82988.1"/>
    </source>
</evidence>
<dbReference type="SUPFAM" id="SSF51735">
    <property type="entry name" value="NAD(P)-binding Rossmann-fold domains"/>
    <property type="match status" value="1"/>
</dbReference>
<accession>C4ZK96</accession>
<dbReference type="eggNOG" id="COG0604">
    <property type="taxonomic scope" value="Bacteria"/>
</dbReference>
<dbReference type="SUPFAM" id="SSF50129">
    <property type="entry name" value="GroES-like"/>
    <property type="match status" value="1"/>
</dbReference>
<dbReference type="PANTHER" id="PTHR43677">
    <property type="entry name" value="SHORT-CHAIN DEHYDROGENASE/REDUCTASE"/>
    <property type="match status" value="1"/>
</dbReference>
<gene>
    <name evidence="2" type="ordered locus">Tmz1t_1185</name>
    <name evidence="3" type="ORF">E6Q80_14160</name>
</gene>
<accession>A0A5C7SGW5</accession>
<dbReference type="STRING" id="85643.Tmz1t_1185"/>
<dbReference type="InterPro" id="IPR013149">
    <property type="entry name" value="ADH-like_C"/>
</dbReference>
<reference evidence="4" key="1">
    <citation type="submission" date="2009-05" db="EMBL/GenBank/DDBJ databases">
        <title>Complete sequence of chromosome of Thauera sp. MZ1T.</title>
        <authorList>
            <consortium name="US DOE Joint Genome Institute"/>
            <person name="Lucas S."/>
            <person name="Copeland A."/>
            <person name="Lapidus A."/>
            <person name="Glavina del Rio T."/>
            <person name="Dalin E."/>
            <person name="Tice H."/>
            <person name="Bruce D."/>
            <person name="Goodwin L."/>
            <person name="Pitluck S."/>
            <person name="Sims D."/>
            <person name="Brettin T."/>
            <person name="Detter J.C."/>
            <person name="Han C."/>
            <person name="Larimer F."/>
            <person name="Land M."/>
            <person name="Hauser L."/>
            <person name="Kyrpides N."/>
            <person name="Mikhailova N."/>
            <person name="Sayler G.S."/>
        </authorList>
    </citation>
    <scope>NUCLEOTIDE SEQUENCE [LARGE SCALE GENOMIC DNA]</scope>
    <source>
        <strain evidence="4">MZ1T</strain>
    </source>
</reference>
<dbReference type="Proteomes" id="UP000321192">
    <property type="component" value="Unassembled WGS sequence"/>
</dbReference>
<evidence type="ECO:0000313" key="4">
    <source>
        <dbReference type="Proteomes" id="UP000002186"/>
    </source>
</evidence>
<feature type="domain" description="Enoyl reductase (ER)" evidence="1">
    <location>
        <begin position="9"/>
        <end position="323"/>
    </location>
</feature>
<dbReference type="RefSeq" id="WP_004302439.1">
    <property type="nucleotide sequence ID" value="NC_011662.2"/>
</dbReference>
<dbReference type="InterPro" id="IPR036291">
    <property type="entry name" value="NAD(P)-bd_dom_sf"/>
</dbReference>
<dbReference type="Gene3D" id="3.90.180.10">
    <property type="entry name" value="Medium-chain alcohol dehydrogenases, catalytic domain"/>
    <property type="match status" value="1"/>
</dbReference>
<reference evidence="3 5" key="3">
    <citation type="submission" date="2018-09" db="EMBL/GenBank/DDBJ databases">
        <title>Metagenome Assembled Genomes from an Advanced Water Purification Facility.</title>
        <authorList>
            <person name="Stamps B.W."/>
            <person name="Spear J.R."/>
        </authorList>
    </citation>
    <scope>NUCLEOTIDE SEQUENCE [LARGE SCALE GENOMIC DNA]</scope>
    <source>
        <strain evidence="3">Bin_27_1</strain>
    </source>
</reference>
<evidence type="ECO:0000259" key="1">
    <source>
        <dbReference type="SMART" id="SM00829"/>
    </source>
</evidence>
<dbReference type="EMBL" id="SSFD01000226">
    <property type="protein sequence ID" value="TXH82988.1"/>
    <property type="molecule type" value="Genomic_DNA"/>
</dbReference>
<proteinExistence type="predicted"/>
<dbReference type="Proteomes" id="UP000002186">
    <property type="component" value="Chromosome"/>
</dbReference>
<protein>
    <submittedName>
        <fullName evidence="2 3">Oxidoreductase</fullName>
    </submittedName>
</protein>
<dbReference type="Pfam" id="PF00107">
    <property type="entry name" value="ADH_zinc_N"/>
    <property type="match status" value="1"/>
</dbReference>
<dbReference type="OrthoDB" id="9782155at2"/>
<dbReference type="Pfam" id="PF08240">
    <property type="entry name" value="ADH_N"/>
    <property type="match status" value="1"/>
</dbReference>
<dbReference type="AlphaFoldDB" id="C4ZK96"/>
<dbReference type="CDD" id="cd08288">
    <property type="entry name" value="MDR_yhdh"/>
    <property type="match status" value="1"/>
</dbReference>
<dbReference type="SMART" id="SM00829">
    <property type="entry name" value="PKS_ER"/>
    <property type="match status" value="1"/>
</dbReference>
<dbReference type="InterPro" id="IPR020843">
    <property type="entry name" value="ER"/>
</dbReference>
<keyword evidence="4" id="KW-1185">Reference proteome</keyword>
<dbReference type="InterPro" id="IPR011032">
    <property type="entry name" value="GroES-like_sf"/>
</dbReference>
<reference evidence="2 4" key="2">
    <citation type="journal article" date="2012" name="Stand. Genomic Sci.">
        <title>Complete genome sequence of Thauera aminoaromatica strain MZ1T.</title>
        <authorList>
            <person name="Jiang K."/>
            <person name="Sanseverino J."/>
            <person name="Chauhan A."/>
            <person name="Lucas S."/>
            <person name="Copeland A."/>
            <person name="Lapidus A."/>
            <person name="Del Rio T.G."/>
            <person name="Dalin E."/>
            <person name="Tice H."/>
            <person name="Bruce D."/>
            <person name="Goodwin L."/>
            <person name="Pitluck S."/>
            <person name="Sims D."/>
            <person name="Brettin T."/>
            <person name="Detter J.C."/>
            <person name="Han C."/>
            <person name="Chang Y.J."/>
            <person name="Larimer F."/>
            <person name="Land M."/>
            <person name="Hauser L."/>
            <person name="Kyrpides N.C."/>
            <person name="Mikhailova N."/>
            <person name="Moser S."/>
            <person name="Jegier P."/>
            <person name="Close D."/>
            <person name="Debruyn J.M."/>
            <person name="Wang Y."/>
            <person name="Layton A.C."/>
            <person name="Allen M.S."/>
            <person name="Sayler G.S."/>
        </authorList>
    </citation>
    <scope>NUCLEOTIDE SEQUENCE [LARGE SCALE GENOMIC DNA]</scope>
    <source>
        <strain evidence="2 4">MZ1T</strain>
    </source>
</reference>
<dbReference type="InterPro" id="IPR051397">
    <property type="entry name" value="Zn-ADH-like_protein"/>
</dbReference>
<dbReference type="HOGENOM" id="CLU_026673_26_3_4"/>
<dbReference type="InterPro" id="IPR014188">
    <property type="entry name" value="Acrylyl-CoA_reductase_AcuI"/>
</dbReference>
<dbReference type="Gene3D" id="3.40.50.720">
    <property type="entry name" value="NAD(P)-binding Rossmann-like Domain"/>
    <property type="match status" value="1"/>
</dbReference>
<dbReference type="GO" id="GO:0043957">
    <property type="term" value="F:acryloyl-CoA reductase (NADPH) activity"/>
    <property type="evidence" value="ECO:0007669"/>
    <property type="project" value="TreeGrafter"/>
</dbReference>